<protein>
    <submittedName>
        <fullName evidence="2">Uncharacterized protein</fullName>
    </submittedName>
</protein>
<dbReference type="AlphaFoldDB" id="A0A7S3LST9"/>
<reference evidence="2" key="1">
    <citation type="submission" date="2021-01" db="EMBL/GenBank/DDBJ databases">
        <authorList>
            <person name="Corre E."/>
            <person name="Pelletier E."/>
            <person name="Niang G."/>
            <person name="Scheremetjew M."/>
            <person name="Finn R."/>
            <person name="Kale V."/>
            <person name="Holt S."/>
            <person name="Cochrane G."/>
            <person name="Meng A."/>
            <person name="Brown T."/>
            <person name="Cohen L."/>
        </authorList>
    </citation>
    <scope>NUCLEOTIDE SEQUENCE</scope>
    <source>
        <strain evidence="2">GSBS06</strain>
    </source>
</reference>
<gene>
    <name evidence="2" type="ORF">ASTO00021_LOCUS10099</name>
</gene>
<evidence type="ECO:0000256" key="1">
    <source>
        <dbReference type="SAM" id="MobiDB-lite"/>
    </source>
</evidence>
<organism evidence="2">
    <name type="scientific">Aplanochytrium stocchinoi</name>
    <dbReference type="NCBI Taxonomy" id="215587"/>
    <lineage>
        <taxon>Eukaryota</taxon>
        <taxon>Sar</taxon>
        <taxon>Stramenopiles</taxon>
        <taxon>Bigyra</taxon>
        <taxon>Labyrinthulomycetes</taxon>
        <taxon>Thraustochytrida</taxon>
        <taxon>Thraustochytriidae</taxon>
        <taxon>Aplanochytrium</taxon>
    </lineage>
</organism>
<dbReference type="EMBL" id="HBIN01013368">
    <property type="protein sequence ID" value="CAE0439942.1"/>
    <property type="molecule type" value="Transcribed_RNA"/>
</dbReference>
<evidence type="ECO:0000313" key="2">
    <source>
        <dbReference type="EMBL" id="CAE0439942.1"/>
    </source>
</evidence>
<name>A0A7S3LST9_9STRA</name>
<feature type="compositionally biased region" description="Basic and acidic residues" evidence="1">
    <location>
        <begin position="18"/>
        <end position="34"/>
    </location>
</feature>
<feature type="region of interest" description="Disordered" evidence="1">
    <location>
        <begin position="1"/>
        <end position="43"/>
    </location>
</feature>
<sequence length="157" mass="17429">MSEPQSQSDPVAISVGIKNEEAERETSSKDDVEKTATTQPNVPVVAAATVTKSATVPNTNAGTNQKPGNIVSKVDESVAVRKKRKVNFAKDETKSDMEKGVGDTMTLFCKRDFMRYLLISKENLMKEEKERKERGRKSLNSMTEAEQLKLALEMSMK</sequence>
<proteinExistence type="predicted"/>
<accession>A0A7S3LST9</accession>